<protein>
    <submittedName>
        <fullName evidence="1">Uncharacterized protein</fullName>
    </submittedName>
</protein>
<proteinExistence type="predicted"/>
<name>M2R992_CERS8</name>
<dbReference type="Proteomes" id="UP000016930">
    <property type="component" value="Unassembled WGS sequence"/>
</dbReference>
<reference evidence="1 2" key="1">
    <citation type="journal article" date="2012" name="Proc. Natl. Acad. Sci. U.S.A.">
        <title>Comparative genomics of Ceriporiopsis subvermispora and Phanerochaete chrysosporium provide insight into selective ligninolysis.</title>
        <authorList>
            <person name="Fernandez-Fueyo E."/>
            <person name="Ruiz-Duenas F.J."/>
            <person name="Ferreira P."/>
            <person name="Floudas D."/>
            <person name="Hibbett D.S."/>
            <person name="Canessa P."/>
            <person name="Larrondo L.F."/>
            <person name="James T.Y."/>
            <person name="Seelenfreund D."/>
            <person name="Lobos S."/>
            <person name="Polanco R."/>
            <person name="Tello M."/>
            <person name="Honda Y."/>
            <person name="Watanabe T."/>
            <person name="Watanabe T."/>
            <person name="Ryu J.S."/>
            <person name="Kubicek C.P."/>
            <person name="Schmoll M."/>
            <person name="Gaskell J."/>
            <person name="Hammel K.E."/>
            <person name="St John F.J."/>
            <person name="Vanden Wymelenberg A."/>
            <person name="Sabat G."/>
            <person name="Splinter BonDurant S."/>
            <person name="Syed K."/>
            <person name="Yadav J.S."/>
            <person name="Doddapaneni H."/>
            <person name="Subramanian V."/>
            <person name="Lavin J.L."/>
            <person name="Oguiza J.A."/>
            <person name="Perez G."/>
            <person name="Pisabarro A.G."/>
            <person name="Ramirez L."/>
            <person name="Santoyo F."/>
            <person name="Master E."/>
            <person name="Coutinho P.M."/>
            <person name="Henrissat B."/>
            <person name="Lombard V."/>
            <person name="Magnuson J.K."/>
            <person name="Kuees U."/>
            <person name="Hori C."/>
            <person name="Igarashi K."/>
            <person name="Samejima M."/>
            <person name="Held B.W."/>
            <person name="Barry K.W."/>
            <person name="LaButti K.M."/>
            <person name="Lapidus A."/>
            <person name="Lindquist E.A."/>
            <person name="Lucas S.M."/>
            <person name="Riley R."/>
            <person name="Salamov A.A."/>
            <person name="Hoffmeister D."/>
            <person name="Schwenk D."/>
            <person name="Hadar Y."/>
            <person name="Yarden O."/>
            <person name="de Vries R.P."/>
            <person name="Wiebenga A."/>
            <person name="Stenlid J."/>
            <person name="Eastwood D."/>
            <person name="Grigoriev I.V."/>
            <person name="Berka R.M."/>
            <person name="Blanchette R.A."/>
            <person name="Kersten P."/>
            <person name="Martinez A.T."/>
            <person name="Vicuna R."/>
            <person name="Cullen D."/>
        </authorList>
    </citation>
    <scope>NUCLEOTIDE SEQUENCE [LARGE SCALE GENOMIC DNA]</scope>
    <source>
        <strain evidence="1 2">B</strain>
    </source>
</reference>
<gene>
    <name evidence="1" type="ORF">CERSUDRAFT_116512</name>
</gene>
<evidence type="ECO:0000313" key="2">
    <source>
        <dbReference type="Proteomes" id="UP000016930"/>
    </source>
</evidence>
<evidence type="ECO:0000313" key="1">
    <source>
        <dbReference type="EMBL" id="EMD34992.1"/>
    </source>
</evidence>
<sequence>MVPPLATKAIVDSHLSENGEALRHALLGEAATPPLVILHMQGMSRSGLAAQLNIDFDFYIDIRSELVHGPVQWSAPDDIAAFRGEVHKEVGVGTSRRRAAEHDHWIASSWKTQQNMRGFPPWVPVVKSPGANVLSPVQNAEMSAWTIARWVDDYCRSDKKAKEFVFEKKVYGWNIEGLRSAITAIIRSVYKGRVTVELVPAETTVIFRPDNFLSRAASDTAIRALLMLSLTYPIVMSYRERQRGTWAVCGSAYALKYWMPVDSPSNSQIKISRKAATDGEEIASDGSFRCIGTGEDEWLRRWDATIKRAVKERLQSLEPITQPDGGPSLLG</sequence>
<dbReference type="EMBL" id="KB445801">
    <property type="protein sequence ID" value="EMD34992.1"/>
    <property type="molecule type" value="Genomic_DNA"/>
</dbReference>
<organism evidence="1 2">
    <name type="scientific">Ceriporiopsis subvermispora (strain B)</name>
    <name type="common">White-rot fungus</name>
    <name type="synonym">Gelatoporia subvermispora</name>
    <dbReference type="NCBI Taxonomy" id="914234"/>
    <lineage>
        <taxon>Eukaryota</taxon>
        <taxon>Fungi</taxon>
        <taxon>Dikarya</taxon>
        <taxon>Basidiomycota</taxon>
        <taxon>Agaricomycotina</taxon>
        <taxon>Agaricomycetes</taxon>
        <taxon>Polyporales</taxon>
        <taxon>Gelatoporiaceae</taxon>
        <taxon>Gelatoporia</taxon>
    </lineage>
</organism>
<dbReference type="PANTHER" id="PTHR37848:SF1">
    <property type="entry name" value="SUN DOMAIN-CONTAINING PROTEIN"/>
    <property type="match status" value="1"/>
</dbReference>
<dbReference type="OrthoDB" id="203796at2759"/>
<dbReference type="HOGENOM" id="CLU_034128_1_0_1"/>
<dbReference type="AlphaFoldDB" id="M2R992"/>
<accession>M2R992</accession>
<keyword evidence="2" id="KW-1185">Reference proteome</keyword>
<dbReference type="PANTHER" id="PTHR37848">
    <property type="entry name" value="EXPRESSED PROTEIN"/>
    <property type="match status" value="1"/>
</dbReference>